<dbReference type="EMBL" id="JASGXD010000010">
    <property type="protein sequence ID" value="KAK6002952.1"/>
    <property type="molecule type" value="Genomic_DNA"/>
</dbReference>
<evidence type="ECO:0000313" key="1">
    <source>
        <dbReference type="EMBL" id="KAK6002952.1"/>
    </source>
</evidence>
<name>A0ABR0TF28_AURPU</name>
<keyword evidence="2" id="KW-1185">Reference proteome</keyword>
<accession>A0ABR0TF28</accession>
<dbReference type="Proteomes" id="UP001341245">
    <property type="component" value="Unassembled WGS sequence"/>
</dbReference>
<proteinExistence type="predicted"/>
<organism evidence="1 2">
    <name type="scientific">Aureobasidium pullulans</name>
    <name type="common">Black yeast</name>
    <name type="synonym">Pullularia pullulans</name>
    <dbReference type="NCBI Taxonomy" id="5580"/>
    <lineage>
        <taxon>Eukaryota</taxon>
        <taxon>Fungi</taxon>
        <taxon>Dikarya</taxon>
        <taxon>Ascomycota</taxon>
        <taxon>Pezizomycotina</taxon>
        <taxon>Dothideomycetes</taxon>
        <taxon>Dothideomycetidae</taxon>
        <taxon>Dothideales</taxon>
        <taxon>Saccotheciaceae</taxon>
        <taxon>Aureobasidium</taxon>
    </lineage>
</organism>
<evidence type="ECO:0000313" key="2">
    <source>
        <dbReference type="Proteomes" id="UP001341245"/>
    </source>
</evidence>
<reference evidence="1 2" key="1">
    <citation type="submission" date="2023-11" db="EMBL/GenBank/DDBJ databases">
        <title>Draft genome sequence and annotation of the polyextremotolerant black yeast-like fungus Aureobasidium pullulans NRRL 62042.</title>
        <authorList>
            <person name="Dielentheis-Frenken M.R.E."/>
            <person name="Wibberg D."/>
            <person name="Blank L.M."/>
            <person name="Tiso T."/>
        </authorList>
    </citation>
    <scope>NUCLEOTIDE SEQUENCE [LARGE SCALE GENOMIC DNA]</scope>
    <source>
        <strain evidence="1 2">NRRL 62042</strain>
    </source>
</reference>
<gene>
    <name evidence="1" type="ORF">QM012_000797</name>
</gene>
<sequence>MDLLDGPNYAEKIHTAAREAMAQNQHLTTKLFDTNMLVLLQGKVGVSKDFTLVDIVQGGQYVNTTEILPSYRDELRNMWTASAISTIWSLEHSYIVASDVSSGTCKSDHRGPQILKSCLEEYPTKVFYTYFLSRCREGLRGKPLVRGPPGNELLTKLTSFTLDDVVRSSMTHLKGHGNKIPKPAMGVESLATLFGPKTAIMHGGGRARGLFMIPVCYTPGGHAISSINRKRSRNMSCACCKFSFSGKNHMAADMDHSELQAQALEKRDDNDGWNNDFRELQSLVLQQL</sequence>
<comment type="caution">
    <text evidence="1">The sequence shown here is derived from an EMBL/GenBank/DDBJ whole genome shotgun (WGS) entry which is preliminary data.</text>
</comment>
<protein>
    <submittedName>
        <fullName evidence="1">Uncharacterized protein</fullName>
    </submittedName>
</protein>